<feature type="chain" id="PRO_5019382294" evidence="7">
    <location>
        <begin position="24"/>
        <end position="302"/>
    </location>
</feature>
<reference evidence="8" key="1">
    <citation type="submission" date="2019-02" db="EMBL/GenBank/DDBJ databases">
        <authorList>
            <person name="Gruber-Vodicka R. H."/>
            <person name="Seah K. B. B."/>
        </authorList>
    </citation>
    <scope>NUCLEOTIDE SEQUENCE</scope>
    <source>
        <strain evidence="8">BECK_DK161</strain>
    </source>
</reference>
<protein>
    <submittedName>
        <fullName evidence="8">Molybdate transport system substrate-binding protein</fullName>
    </submittedName>
</protein>
<sequence>MFSRSSAIALAICCLLLSGKILADTIHVAGASNFINALRQLAESYSKNTAHEFRISTASTGKLFAQIRHGAPFHLFFAADARRPELLVESGDAVADSLSTYAIGRLVLWQPMGAEEILEDQRQETTPTVVSCREIPVSSDVPPETAAAQSGARVPQDDETASCIRDAIAQILTNTSGPLAMANPKTAPYGEAAEETLRSLGLWEALQSRLVRGENIGQTYQFVASGAAPMGFVALSQIRGRTSENHTGKELFWIVPASLHTPMRQQVVLLKSAAAHSAARGFLAFLHTAEAREIIRSQGYGL</sequence>
<dbReference type="SUPFAM" id="SSF53850">
    <property type="entry name" value="Periplasmic binding protein-like II"/>
    <property type="match status" value="2"/>
</dbReference>
<keyword evidence="2 6" id="KW-0500">Molybdenum</keyword>
<dbReference type="Gene3D" id="3.40.190.10">
    <property type="entry name" value="Periplasmic binding protein-like II"/>
    <property type="match status" value="2"/>
</dbReference>
<dbReference type="GO" id="GO:0015689">
    <property type="term" value="P:molybdate ion transport"/>
    <property type="evidence" value="ECO:0007669"/>
    <property type="project" value="InterPro"/>
</dbReference>
<dbReference type="GO" id="GO:0030973">
    <property type="term" value="F:molybdate ion binding"/>
    <property type="evidence" value="ECO:0007669"/>
    <property type="project" value="InterPro"/>
</dbReference>
<dbReference type="NCBIfam" id="TIGR01256">
    <property type="entry name" value="modA"/>
    <property type="match status" value="2"/>
</dbReference>
<organism evidence="8">
    <name type="scientific">Candidatus Kentrum sp. DK</name>
    <dbReference type="NCBI Taxonomy" id="2126562"/>
    <lineage>
        <taxon>Bacteria</taxon>
        <taxon>Pseudomonadati</taxon>
        <taxon>Pseudomonadota</taxon>
        <taxon>Gammaproteobacteria</taxon>
        <taxon>Candidatus Kentrum</taxon>
    </lineage>
</organism>
<feature type="signal peptide" evidence="7">
    <location>
        <begin position="1"/>
        <end position="23"/>
    </location>
</feature>
<dbReference type="CDD" id="cd13539">
    <property type="entry name" value="PBP2_AvModA"/>
    <property type="match status" value="1"/>
</dbReference>
<dbReference type="GO" id="GO:0046872">
    <property type="term" value="F:metal ion binding"/>
    <property type="evidence" value="ECO:0007669"/>
    <property type="project" value="UniProtKB-KW"/>
</dbReference>
<dbReference type="EMBL" id="CAADEY010000005">
    <property type="protein sequence ID" value="VFJ43314.1"/>
    <property type="molecule type" value="Genomic_DNA"/>
</dbReference>
<comment type="subunit">
    <text evidence="5">The complex is composed of two ATP-binding proteins (ModC), two transmembrane proteins (ModB) and a solute-binding protein (ModA).</text>
</comment>
<dbReference type="AlphaFoldDB" id="A0A450RW02"/>
<comment type="similarity">
    <text evidence="1">Belongs to the bacterial solute-binding protein ModA family.</text>
</comment>
<accession>A0A450RW02</accession>
<evidence type="ECO:0000256" key="7">
    <source>
        <dbReference type="SAM" id="SignalP"/>
    </source>
</evidence>
<dbReference type="GO" id="GO:1901359">
    <property type="term" value="F:tungstate binding"/>
    <property type="evidence" value="ECO:0007669"/>
    <property type="project" value="UniProtKB-ARBA"/>
</dbReference>
<dbReference type="FunFam" id="3.40.190.10:FF:000035">
    <property type="entry name" value="Molybdate ABC transporter substrate-binding protein"/>
    <property type="match status" value="1"/>
</dbReference>
<gene>
    <name evidence="8" type="ORF">BECKDK2373C_GA0170839_100516</name>
</gene>
<keyword evidence="3 6" id="KW-0479">Metal-binding</keyword>
<dbReference type="Pfam" id="PF13531">
    <property type="entry name" value="SBP_bac_11"/>
    <property type="match status" value="1"/>
</dbReference>
<evidence type="ECO:0000256" key="5">
    <source>
        <dbReference type="ARBA" id="ARBA00062515"/>
    </source>
</evidence>
<name>A0A450RW02_9GAMM</name>
<dbReference type="InterPro" id="IPR005950">
    <property type="entry name" value="ModA"/>
</dbReference>
<dbReference type="InterPro" id="IPR050682">
    <property type="entry name" value="ModA/WtpA"/>
</dbReference>
<evidence type="ECO:0000256" key="4">
    <source>
        <dbReference type="ARBA" id="ARBA00022729"/>
    </source>
</evidence>
<evidence type="ECO:0000256" key="3">
    <source>
        <dbReference type="ARBA" id="ARBA00022723"/>
    </source>
</evidence>
<dbReference type="PANTHER" id="PTHR30632:SF14">
    <property type="entry name" value="TUNGSTATE_MOLYBDATE_CHROMATE-BINDING PROTEIN MODA"/>
    <property type="match status" value="1"/>
</dbReference>
<keyword evidence="4 7" id="KW-0732">Signal</keyword>
<dbReference type="PANTHER" id="PTHR30632">
    <property type="entry name" value="MOLYBDATE-BINDING PERIPLASMIC PROTEIN"/>
    <property type="match status" value="1"/>
</dbReference>
<evidence type="ECO:0000256" key="2">
    <source>
        <dbReference type="ARBA" id="ARBA00022505"/>
    </source>
</evidence>
<feature type="binding site" evidence="6">
    <location>
        <position position="216"/>
    </location>
    <ligand>
        <name>molybdate</name>
        <dbReference type="ChEBI" id="CHEBI:36264"/>
    </ligand>
</feature>
<dbReference type="InterPro" id="IPR044084">
    <property type="entry name" value="AvModA-like_subst-bd"/>
</dbReference>
<evidence type="ECO:0000313" key="8">
    <source>
        <dbReference type="EMBL" id="VFJ43314.1"/>
    </source>
</evidence>
<proteinExistence type="inferred from homology"/>
<evidence type="ECO:0000256" key="1">
    <source>
        <dbReference type="ARBA" id="ARBA00009175"/>
    </source>
</evidence>
<dbReference type="PIRSF" id="PIRSF004846">
    <property type="entry name" value="ModA"/>
    <property type="match status" value="1"/>
</dbReference>
<evidence type="ECO:0000256" key="6">
    <source>
        <dbReference type="PIRSR" id="PIRSR004846-1"/>
    </source>
</evidence>